<evidence type="ECO:0000313" key="2">
    <source>
        <dbReference type="Proteomes" id="UP000281406"/>
    </source>
</evidence>
<accession>A0A3N0Z1G8</accession>
<proteinExistence type="predicted"/>
<reference evidence="1 2" key="1">
    <citation type="submission" date="2018-10" db="EMBL/GenBank/DDBJ databases">
        <title>Genome assembly for a Yunnan-Guizhou Plateau 3E fish, Anabarilius grahami (Regan), and its evolutionary and genetic applications.</title>
        <authorList>
            <person name="Jiang W."/>
        </authorList>
    </citation>
    <scope>NUCLEOTIDE SEQUENCE [LARGE SCALE GENOMIC DNA]</scope>
    <source>
        <strain evidence="1">AG-KIZ</strain>
        <tissue evidence="1">Muscle</tissue>
    </source>
</reference>
<protein>
    <submittedName>
        <fullName evidence="1">Uncharacterized protein</fullName>
    </submittedName>
</protein>
<gene>
    <name evidence="1" type="ORF">DPX16_6615</name>
</gene>
<evidence type="ECO:0000313" key="1">
    <source>
        <dbReference type="EMBL" id="ROL52386.1"/>
    </source>
</evidence>
<dbReference type="Proteomes" id="UP000281406">
    <property type="component" value="Unassembled WGS sequence"/>
</dbReference>
<dbReference type="EMBL" id="RJVU01016178">
    <property type="protein sequence ID" value="ROL52386.1"/>
    <property type="molecule type" value="Genomic_DNA"/>
</dbReference>
<dbReference type="AlphaFoldDB" id="A0A3N0Z1G8"/>
<keyword evidence="2" id="KW-1185">Reference proteome</keyword>
<name>A0A3N0Z1G8_ANAGA</name>
<comment type="caution">
    <text evidence="1">The sequence shown here is derived from an EMBL/GenBank/DDBJ whole genome shotgun (WGS) entry which is preliminary data.</text>
</comment>
<organism evidence="1 2">
    <name type="scientific">Anabarilius grahami</name>
    <name type="common">Kanglang fish</name>
    <name type="synonym">Barilius grahami</name>
    <dbReference type="NCBI Taxonomy" id="495550"/>
    <lineage>
        <taxon>Eukaryota</taxon>
        <taxon>Metazoa</taxon>
        <taxon>Chordata</taxon>
        <taxon>Craniata</taxon>
        <taxon>Vertebrata</taxon>
        <taxon>Euteleostomi</taxon>
        <taxon>Actinopterygii</taxon>
        <taxon>Neopterygii</taxon>
        <taxon>Teleostei</taxon>
        <taxon>Ostariophysi</taxon>
        <taxon>Cypriniformes</taxon>
        <taxon>Xenocyprididae</taxon>
        <taxon>Xenocypridinae</taxon>
        <taxon>Xenocypridinae incertae sedis</taxon>
        <taxon>Anabarilius</taxon>
    </lineage>
</organism>
<sequence length="193" mass="21723">KKAIGNFLRIPESLLGRQTYIHHNVNLIPGVFPYLPYFSSGNGCRVERVKLCLHQELRDPIAIFHLRTCSLSISWQTWNGSAVNASMGRSFDGCNRLDAEGLISVNLNAVSINENGKNEYEWQRDKRQERPDLNLHCGDESLGLLPTLLFVLCDWSLGGVEPRTRSALSKKLPVFPLDPNLALQNGLLCHDNR</sequence>
<feature type="non-terminal residue" evidence="1">
    <location>
        <position position="1"/>
    </location>
</feature>